<dbReference type="SUPFAM" id="SSF57756">
    <property type="entry name" value="Retrovirus zinc finger-like domains"/>
    <property type="match status" value="1"/>
</dbReference>
<feature type="region of interest" description="Disordered" evidence="6">
    <location>
        <begin position="341"/>
        <end position="381"/>
    </location>
</feature>
<proteinExistence type="predicted"/>
<dbReference type="GO" id="GO:0003676">
    <property type="term" value="F:nucleic acid binding"/>
    <property type="evidence" value="ECO:0007669"/>
    <property type="project" value="InterPro"/>
</dbReference>
<keyword evidence="10" id="KW-1185">Reference proteome</keyword>
<keyword evidence="5" id="KW-0479">Metal-binding</keyword>
<dbReference type="Pfam" id="PF00230">
    <property type="entry name" value="MIP"/>
    <property type="match status" value="1"/>
</dbReference>
<feature type="region of interest" description="Disordered" evidence="6">
    <location>
        <begin position="395"/>
        <end position="430"/>
    </location>
</feature>
<gene>
    <name evidence="9" type="ORF">Taro_000404</name>
</gene>
<feature type="transmembrane region" description="Helical" evidence="7">
    <location>
        <begin position="662"/>
        <end position="690"/>
    </location>
</feature>
<feature type="compositionally biased region" description="Low complexity" evidence="6">
    <location>
        <begin position="362"/>
        <end position="381"/>
    </location>
</feature>
<dbReference type="Pfam" id="PF00098">
    <property type="entry name" value="zf-CCHC"/>
    <property type="match status" value="1"/>
</dbReference>
<evidence type="ECO:0000256" key="7">
    <source>
        <dbReference type="SAM" id="Phobius"/>
    </source>
</evidence>
<evidence type="ECO:0000256" key="6">
    <source>
        <dbReference type="SAM" id="MobiDB-lite"/>
    </source>
</evidence>
<dbReference type="InterPro" id="IPR034294">
    <property type="entry name" value="Aquaporin_transptr"/>
</dbReference>
<dbReference type="SMART" id="SM00343">
    <property type="entry name" value="ZnF_C2HC"/>
    <property type="match status" value="1"/>
</dbReference>
<keyword evidence="5" id="KW-0863">Zinc-finger</keyword>
<dbReference type="EMBL" id="NMUH01000008">
    <property type="protein sequence ID" value="MQL68141.1"/>
    <property type="molecule type" value="Genomic_DNA"/>
</dbReference>
<dbReference type="InterPro" id="IPR023271">
    <property type="entry name" value="Aquaporin-like"/>
</dbReference>
<dbReference type="GO" id="GO:0016020">
    <property type="term" value="C:membrane"/>
    <property type="evidence" value="ECO:0007669"/>
    <property type="project" value="UniProtKB-SubCell"/>
</dbReference>
<keyword evidence="4 7" id="KW-0472">Membrane</keyword>
<dbReference type="PANTHER" id="PTHR45665:SF21">
    <property type="entry name" value="AQUAPORIN TIP1-3"/>
    <property type="match status" value="1"/>
</dbReference>
<organism evidence="9 10">
    <name type="scientific">Colocasia esculenta</name>
    <name type="common">Wild taro</name>
    <name type="synonym">Arum esculentum</name>
    <dbReference type="NCBI Taxonomy" id="4460"/>
    <lineage>
        <taxon>Eukaryota</taxon>
        <taxon>Viridiplantae</taxon>
        <taxon>Streptophyta</taxon>
        <taxon>Embryophyta</taxon>
        <taxon>Tracheophyta</taxon>
        <taxon>Spermatophyta</taxon>
        <taxon>Magnoliopsida</taxon>
        <taxon>Liliopsida</taxon>
        <taxon>Araceae</taxon>
        <taxon>Aroideae</taxon>
        <taxon>Colocasieae</taxon>
        <taxon>Colocasia</taxon>
    </lineage>
</organism>
<evidence type="ECO:0000256" key="4">
    <source>
        <dbReference type="ARBA" id="ARBA00023136"/>
    </source>
</evidence>
<sequence length="919" mass="101834">MAPLVLVDVCLCAACRALGKHAGVSRLKATAEYVAFRARFDEFSPRGRYVERRKRRAGIVLRVLREGSKEFGVIRMMDFGLGFAPAKATTLGVATKSRHRDTSRSEGDLSCCRVLKATLHPVVIAPEGCYPRIHPIRGRRTRVRLAIRLTGLNGEDRHSWYQSKVRVVMAKRRNVGGGGKGSREDPTQRMIERIWESLTEIRVRLDLQPPVQPAAAVPPFPEEAVPVAPVPTPPGVEVPPVVPVQPAVPVRPATGEETTIQQMKREQFRTVQQGNLSVLEYQMRFIALSRYAPYVVTDNTMMVEYFIRVLRAELQDAVIPLMCRTVEEAAQRAAILERTVRARQGQSQTGGLGSGSFRHPQPSGGISKGKAPSGASSSSGIENWGKQIKKFFQGGRGRGRQQGFQQGGFQQDRGYRPPVPEESQQSTIGQPTTYPAFRCYACGQPGHLARNCPYPREQTYGRGTQQQQQPFQRSAEQGKVDVCMCTACRALGKHAGVSRLKATAEYVAFRARFDEFSLRGCYVERRKRRAGIVLREGSKEFGVIRMMDFGLGFAPAKATTLGIATKSRHRDTSRSEVERQLDLSFVAARLRAIGVDLKDVKESTLTVLRFSESTPALVDLNPIRESTSVQKCSFCSTGVDPQIVKEPTLDELESTPAKLQRLFWFISLGWIAVELLLRASVLCFLIFLWISEAKDLTLTSTRVDPRFMKESTLAVLSFLESTPAYKGSRPPLKQSILQVNQSRPQHSKGVDPVCVQFFRVDPSPIRESTSVQKCSFCSTGVDPQILPFAASLKKVPFGGDLVASELLQHLKIFLTALALWSFPTEPVTREAHPYLLPGNRGLRAVGERERVERPGLQDRHDLRIFYTIYAIVVDRKKGDLGVIARITIGFIVGANILAGGAFDGESMNPAVSFDPTVVS</sequence>
<dbReference type="OrthoDB" id="621298at2759"/>
<evidence type="ECO:0000256" key="3">
    <source>
        <dbReference type="ARBA" id="ARBA00022989"/>
    </source>
</evidence>
<dbReference type="InterPro" id="IPR036875">
    <property type="entry name" value="Znf_CCHC_sf"/>
</dbReference>
<evidence type="ECO:0000256" key="5">
    <source>
        <dbReference type="PROSITE-ProRule" id="PRU00047"/>
    </source>
</evidence>
<dbReference type="AlphaFoldDB" id="A0A843TC27"/>
<dbReference type="SUPFAM" id="SSF81338">
    <property type="entry name" value="Aquaporin-like"/>
    <property type="match status" value="1"/>
</dbReference>
<dbReference type="GO" id="GO:0015250">
    <property type="term" value="F:water channel activity"/>
    <property type="evidence" value="ECO:0007669"/>
    <property type="project" value="TreeGrafter"/>
</dbReference>
<dbReference type="PROSITE" id="PS50158">
    <property type="entry name" value="ZF_CCHC"/>
    <property type="match status" value="1"/>
</dbReference>
<name>A0A843TC27_COLES</name>
<keyword evidence="2 7" id="KW-0812">Transmembrane</keyword>
<evidence type="ECO:0000256" key="1">
    <source>
        <dbReference type="ARBA" id="ARBA00004141"/>
    </source>
</evidence>
<feature type="compositionally biased region" description="Low complexity" evidence="6">
    <location>
        <begin position="401"/>
        <end position="412"/>
    </location>
</feature>
<reference evidence="9" key="1">
    <citation type="submission" date="2017-07" db="EMBL/GenBank/DDBJ databases">
        <title>Taro Niue Genome Assembly and Annotation.</title>
        <authorList>
            <person name="Atibalentja N."/>
            <person name="Keating K."/>
            <person name="Fields C.J."/>
        </authorList>
    </citation>
    <scope>NUCLEOTIDE SEQUENCE</scope>
    <source>
        <strain evidence="9">Niue_2</strain>
        <tissue evidence="9">Leaf</tissue>
    </source>
</reference>
<keyword evidence="5" id="KW-0862">Zinc</keyword>
<dbReference type="PANTHER" id="PTHR45665">
    <property type="entry name" value="AQUAPORIN-8"/>
    <property type="match status" value="1"/>
</dbReference>
<evidence type="ECO:0000313" key="10">
    <source>
        <dbReference type="Proteomes" id="UP000652761"/>
    </source>
</evidence>
<dbReference type="Gene3D" id="4.10.60.10">
    <property type="entry name" value="Zinc finger, CCHC-type"/>
    <property type="match status" value="1"/>
</dbReference>
<dbReference type="InterPro" id="IPR000425">
    <property type="entry name" value="MIP"/>
</dbReference>
<dbReference type="GO" id="GO:0008270">
    <property type="term" value="F:zinc ion binding"/>
    <property type="evidence" value="ECO:0007669"/>
    <property type="project" value="UniProtKB-KW"/>
</dbReference>
<feature type="transmembrane region" description="Helical" evidence="7">
    <location>
        <begin position="882"/>
        <end position="902"/>
    </location>
</feature>
<dbReference type="InterPro" id="IPR001878">
    <property type="entry name" value="Znf_CCHC"/>
</dbReference>
<keyword evidence="3 7" id="KW-1133">Transmembrane helix</keyword>
<accession>A0A843TC27</accession>
<comment type="caution">
    <text evidence="9">The sequence shown here is derived from an EMBL/GenBank/DDBJ whole genome shotgun (WGS) entry which is preliminary data.</text>
</comment>
<protein>
    <recommendedName>
        <fullName evidence="8">CCHC-type domain-containing protein</fullName>
    </recommendedName>
</protein>
<evidence type="ECO:0000313" key="9">
    <source>
        <dbReference type="EMBL" id="MQL68141.1"/>
    </source>
</evidence>
<dbReference type="Gene3D" id="1.20.1080.10">
    <property type="entry name" value="Glycerol uptake facilitator protein"/>
    <property type="match status" value="1"/>
</dbReference>
<evidence type="ECO:0000259" key="8">
    <source>
        <dbReference type="PROSITE" id="PS50158"/>
    </source>
</evidence>
<evidence type="ECO:0000256" key="2">
    <source>
        <dbReference type="ARBA" id="ARBA00022692"/>
    </source>
</evidence>
<dbReference type="Proteomes" id="UP000652761">
    <property type="component" value="Unassembled WGS sequence"/>
</dbReference>
<comment type="subcellular location">
    <subcellularLocation>
        <location evidence="1">Membrane</location>
        <topology evidence="1">Multi-pass membrane protein</topology>
    </subcellularLocation>
</comment>
<feature type="domain" description="CCHC-type" evidence="8">
    <location>
        <begin position="438"/>
        <end position="453"/>
    </location>
</feature>